<dbReference type="PANTHER" id="PTHR48258:SF6">
    <property type="entry name" value="LEUCINE-RICH REPEAT DOMAIN, L DOMAIN-CONTAINING PROTEIN"/>
    <property type="match status" value="1"/>
</dbReference>
<dbReference type="Pfam" id="PF13960">
    <property type="entry name" value="DUF4218"/>
    <property type="match status" value="1"/>
</dbReference>
<reference evidence="3" key="2">
    <citation type="submission" date="2025-08" db="UniProtKB">
        <authorList>
            <consortium name="RefSeq"/>
        </authorList>
    </citation>
    <scope>IDENTIFICATION</scope>
    <source>
        <tissue evidence="3">Leaf</tissue>
    </source>
</reference>
<sequence length="265" mass="31501">MIFPSAFFDVMVHLAVHLPREAMYGGPVQYRWMYKIERFLCNLKRYVRNKARPKGSIAEGYLIDECLTFCSMYLTGIETRFNREDRNNDGSSNKDEVILDIFSKSVRPFRYGNYDIIPKKDFDMARWYVLNNCEEVEPFLREHKEELMKQAVANTEEKHREQFPLWFKRKIMQLYNKEKSVSINQLYLLAIGPDVRGRTYNGCTVNGVRYHIQRRDELHKSQNCSLVVEGYHENDVIDFYDIITDMIELEYLNGNPVLLFKMQVV</sequence>
<proteinExistence type="predicted"/>
<gene>
    <name evidence="3" type="primary">LOC104248796</name>
</gene>
<evidence type="ECO:0000313" key="2">
    <source>
        <dbReference type="Proteomes" id="UP000189701"/>
    </source>
</evidence>
<keyword evidence="2" id="KW-1185">Reference proteome</keyword>
<reference evidence="2" key="1">
    <citation type="journal article" date="2013" name="Genome Biol.">
        <title>Reference genomes and transcriptomes of Nicotiana sylvestris and Nicotiana tomentosiformis.</title>
        <authorList>
            <person name="Sierro N."/>
            <person name="Battey J.N."/>
            <person name="Ouadi S."/>
            <person name="Bovet L."/>
            <person name="Goepfert S."/>
            <person name="Bakaher N."/>
            <person name="Peitsch M.C."/>
            <person name="Ivanov N.V."/>
        </authorList>
    </citation>
    <scope>NUCLEOTIDE SEQUENCE [LARGE SCALE GENOMIC DNA]</scope>
</reference>
<dbReference type="PANTHER" id="PTHR48258">
    <property type="entry name" value="DUF4218 DOMAIN-CONTAINING PROTEIN-RELATED"/>
    <property type="match status" value="1"/>
</dbReference>
<dbReference type="Proteomes" id="UP000189701">
    <property type="component" value="Unplaced"/>
</dbReference>
<dbReference type="InterPro" id="IPR025452">
    <property type="entry name" value="DUF4218"/>
</dbReference>
<dbReference type="AlphaFoldDB" id="A0A1U7YH32"/>
<name>A0A1U7YH32_NICSY</name>
<protein>
    <submittedName>
        <fullName evidence="3">Uncharacterized protein LOC104248796</fullName>
    </submittedName>
</protein>
<organism evidence="2 3">
    <name type="scientific">Nicotiana sylvestris</name>
    <name type="common">Wood tobacco</name>
    <name type="synonym">South American tobacco</name>
    <dbReference type="NCBI Taxonomy" id="4096"/>
    <lineage>
        <taxon>Eukaryota</taxon>
        <taxon>Viridiplantae</taxon>
        <taxon>Streptophyta</taxon>
        <taxon>Embryophyta</taxon>
        <taxon>Tracheophyta</taxon>
        <taxon>Spermatophyta</taxon>
        <taxon>Magnoliopsida</taxon>
        <taxon>eudicotyledons</taxon>
        <taxon>Gunneridae</taxon>
        <taxon>Pentapetalae</taxon>
        <taxon>asterids</taxon>
        <taxon>lamiids</taxon>
        <taxon>Solanales</taxon>
        <taxon>Solanaceae</taxon>
        <taxon>Nicotianoideae</taxon>
        <taxon>Nicotianeae</taxon>
        <taxon>Nicotiana</taxon>
    </lineage>
</organism>
<evidence type="ECO:0000259" key="1">
    <source>
        <dbReference type="Pfam" id="PF13960"/>
    </source>
</evidence>
<evidence type="ECO:0000313" key="3">
    <source>
        <dbReference type="RefSeq" id="XP_009803422.1"/>
    </source>
</evidence>
<accession>A0A1U7YH32</accession>
<dbReference type="RefSeq" id="XP_009803422.1">
    <property type="nucleotide sequence ID" value="XM_009805120.1"/>
</dbReference>
<feature type="domain" description="DUF4218" evidence="1">
    <location>
        <begin position="1"/>
        <end position="87"/>
    </location>
</feature>